<name>A0A5B8MFU9_9CHLO</name>
<keyword evidence="1" id="KW-0677">Repeat</keyword>
<dbReference type="OrthoDB" id="2019824at2759"/>
<protein>
    <submittedName>
        <fullName evidence="3">ACT domain-containing protein</fullName>
    </submittedName>
</protein>
<dbReference type="STRING" id="1764295.A0A5B8MFU9"/>
<proteinExistence type="predicted"/>
<dbReference type="SUPFAM" id="SSF55021">
    <property type="entry name" value="ACT-like"/>
    <property type="match status" value="2"/>
</dbReference>
<dbReference type="Pfam" id="PF24914">
    <property type="entry name" value="ACR10_N"/>
    <property type="match status" value="1"/>
</dbReference>
<evidence type="ECO:0000313" key="4">
    <source>
        <dbReference type="Proteomes" id="UP000316726"/>
    </source>
</evidence>
<dbReference type="AlphaFoldDB" id="A0A5B8MFU9"/>
<dbReference type="InterPro" id="IPR002912">
    <property type="entry name" value="ACT_dom"/>
</dbReference>
<feature type="domain" description="ACT" evidence="2">
    <location>
        <begin position="118"/>
        <end position="192"/>
    </location>
</feature>
<evidence type="ECO:0000256" key="1">
    <source>
        <dbReference type="ARBA" id="ARBA00022737"/>
    </source>
</evidence>
<keyword evidence="4" id="KW-1185">Reference proteome</keyword>
<dbReference type="PROSITE" id="PS51671">
    <property type="entry name" value="ACT"/>
    <property type="match status" value="1"/>
</dbReference>
<dbReference type="PANTHER" id="PTHR31096:SF65">
    <property type="entry name" value="ACT DOMAIN-CONTAINING PROTEIN ACR9"/>
    <property type="match status" value="1"/>
</dbReference>
<dbReference type="Pfam" id="PF24931">
    <property type="entry name" value="ACT_ACR9_3rd"/>
    <property type="match status" value="1"/>
</dbReference>
<dbReference type="InterPro" id="IPR040217">
    <property type="entry name" value="ACR1-12"/>
</dbReference>
<dbReference type="InterPro" id="IPR056816">
    <property type="entry name" value="ACR2/9/10_N"/>
</dbReference>
<evidence type="ECO:0000313" key="3">
    <source>
        <dbReference type="EMBL" id="QDZ18210.1"/>
    </source>
</evidence>
<organism evidence="3 4">
    <name type="scientific">Chloropicon primus</name>
    <dbReference type="NCBI Taxonomy" id="1764295"/>
    <lineage>
        <taxon>Eukaryota</taxon>
        <taxon>Viridiplantae</taxon>
        <taxon>Chlorophyta</taxon>
        <taxon>Chloropicophyceae</taxon>
        <taxon>Chloropicales</taxon>
        <taxon>Chloropicaceae</taxon>
        <taxon>Chloropicon</taxon>
    </lineage>
</organism>
<dbReference type="InterPro" id="IPR045865">
    <property type="entry name" value="ACT-like_dom_sf"/>
</dbReference>
<dbReference type="InterPro" id="IPR056805">
    <property type="entry name" value="ACT_ACR9/10_C"/>
</dbReference>
<accession>A0A5B8MFU9</accession>
<dbReference type="PANTHER" id="PTHR31096">
    <property type="entry name" value="ACT DOMAIN-CONTAINING PROTEIN ACR4-RELATED"/>
    <property type="match status" value="1"/>
</dbReference>
<dbReference type="Pfam" id="PF24926">
    <property type="entry name" value="ACT_ACR9_C"/>
    <property type="match status" value="1"/>
</dbReference>
<reference evidence="3 4" key="1">
    <citation type="submission" date="2018-07" db="EMBL/GenBank/DDBJ databases">
        <title>The complete nuclear genome of the prasinophyte Chloropicon primus (CCMP1205).</title>
        <authorList>
            <person name="Pombert J.-F."/>
            <person name="Otis C."/>
            <person name="Turmel M."/>
            <person name="Lemieux C."/>
        </authorList>
    </citation>
    <scope>NUCLEOTIDE SEQUENCE [LARGE SCALE GENOMIC DNA]</scope>
    <source>
        <strain evidence="3 4">CCMP1205</strain>
    </source>
</reference>
<evidence type="ECO:0000259" key="2">
    <source>
        <dbReference type="PROSITE" id="PS51671"/>
    </source>
</evidence>
<sequence>MEGQGDNTFLEVDRDEEVVQVEAHVSGDSADVSISCSDATGLGCDIARVIFNFGLTVYNGDFSTDGRWCFVMLHVRPCFGSPPCAKNWNLLKKHLLRFCSSEKTLKSSAGPIGHKKFILQIQFQDQIGTLHNIIHCLWEADLVVHKANISTSPDNKGMDMFYVSDNLDKLPKQSRINQIEEMLAKRIHSDLKVTCIAYPYSRLSKNASPRLLTGTKDCKDSRSSLPMMRTLSNRERNGSRRSSVSSQEGFDILPRFNVAEIFQSLKVNADNLVSPTQTVIHIECPDRKGLLYDLFRITKDIGLQISYSKISLDMKLCRADLFVHEAEHHQKLTDEMIEFVCAEIKHAITSSIPVKVQNRHDAGSSTAVLQTEVVALAPVDSGFRGRPRVLYDLTATLNQLGVSIFHAEMYAVELSGDGREQDKRYQEVHRFVIQDSNGKSIGSNGDLEVIENELYSRLIGSGAGPRESSKPQFANLLNLLDYGIL</sequence>
<gene>
    <name evidence="3" type="ORF">A3770_01p07280</name>
</gene>
<dbReference type="Proteomes" id="UP000316726">
    <property type="component" value="Chromosome 1"/>
</dbReference>
<dbReference type="EMBL" id="CP031034">
    <property type="protein sequence ID" value="QDZ18210.1"/>
    <property type="molecule type" value="Genomic_DNA"/>
</dbReference>